<dbReference type="GO" id="GO:0016989">
    <property type="term" value="F:sigma factor antagonist activity"/>
    <property type="evidence" value="ECO:0007669"/>
    <property type="project" value="TreeGrafter"/>
</dbReference>
<reference evidence="3 4" key="1">
    <citation type="submission" date="2018-04" db="EMBL/GenBank/DDBJ databases">
        <title>The genome sequence of Caulobacter sp. 744.</title>
        <authorList>
            <person name="Gao J."/>
            <person name="Sun J."/>
        </authorList>
    </citation>
    <scope>NUCLEOTIDE SEQUENCE [LARGE SCALE GENOMIC DNA]</scope>
    <source>
        <strain evidence="3 4">774</strain>
    </source>
</reference>
<dbReference type="Pfam" id="PF16220">
    <property type="entry name" value="DUF4880"/>
    <property type="match status" value="1"/>
</dbReference>
<evidence type="ECO:0000259" key="1">
    <source>
        <dbReference type="Pfam" id="PF04773"/>
    </source>
</evidence>
<sequence>MIGRLTAIFAPRPATAEGWLARMGRPGVGARDQAAFLDWLEADDDHLRQYEQAKADLAALEGARGAFALDIARLRRREPAASTGRRMVLAGGLAATAAAVAVVAVGPSLRPAPEGRLYESAPGRIVDVVLEDGSRLTLDAGSAVRVAFADDVRRVTLERGGAFFDVAHDTAHPFQVAVGDRRVIVTGTRFATTLTGDGAQVSLLQGRVSVSRRDAADKAALDGALALAPGERAVFRPGEPGIEKASGDVESATAWRRRRLVFQDAPLSEVVAAASRYSDTPLVAADPRLSSVRITAVLPLEGEGTLADRMTALLPVRAERVDGRVLIRAE</sequence>
<dbReference type="InterPro" id="IPR032623">
    <property type="entry name" value="FecR_N"/>
</dbReference>
<dbReference type="AlphaFoldDB" id="A0A2T9KDN8"/>
<dbReference type="RefSeq" id="WP_109099108.1">
    <property type="nucleotide sequence ID" value="NZ_QDKQ01000009.1"/>
</dbReference>
<dbReference type="InterPro" id="IPR006860">
    <property type="entry name" value="FecR"/>
</dbReference>
<dbReference type="OrthoDB" id="636724at2"/>
<organism evidence="3 4">
    <name type="scientific">Caulobacter endophyticus</name>
    <dbReference type="NCBI Taxonomy" id="2172652"/>
    <lineage>
        <taxon>Bacteria</taxon>
        <taxon>Pseudomonadati</taxon>
        <taxon>Pseudomonadota</taxon>
        <taxon>Alphaproteobacteria</taxon>
        <taxon>Caulobacterales</taxon>
        <taxon>Caulobacteraceae</taxon>
        <taxon>Caulobacter</taxon>
    </lineage>
</organism>
<evidence type="ECO:0008006" key="5">
    <source>
        <dbReference type="Google" id="ProtNLM"/>
    </source>
</evidence>
<dbReference type="Gene3D" id="2.60.120.1440">
    <property type="match status" value="1"/>
</dbReference>
<dbReference type="Pfam" id="PF04773">
    <property type="entry name" value="FecR"/>
    <property type="match status" value="1"/>
</dbReference>
<feature type="domain" description="FecR protein" evidence="1">
    <location>
        <begin position="118"/>
        <end position="208"/>
    </location>
</feature>
<dbReference type="PIRSF" id="PIRSF018266">
    <property type="entry name" value="FecR"/>
    <property type="match status" value="1"/>
</dbReference>
<proteinExistence type="predicted"/>
<keyword evidence="4" id="KW-1185">Reference proteome</keyword>
<dbReference type="PANTHER" id="PTHR30273">
    <property type="entry name" value="PERIPLASMIC SIGNAL SENSOR AND SIGMA FACTOR ACTIVATOR FECR-RELATED"/>
    <property type="match status" value="1"/>
</dbReference>
<evidence type="ECO:0000259" key="2">
    <source>
        <dbReference type="Pfam" id="PF16220"/>
    </source>
</evidence>
<dbReference type="PANTHER" id="PTHR30273:SF2">
    <property type="entry name" value="PROTEIN FECR"/>
    <property type="match status" value="1"/>
</dbReference>
<feature type="domain" description="FecR N-terminal" evidence="2">
    <location>
        <begin position="18"/>
        <end position="54"/>
    </location>
</feature>
<dbReference type="EMBL" id="QDKQ01000009">
    <property type="protein sequence ID" value="PVM94086.1"/>
    <property type="molecule type" value="Genomic_DNA"/>
</dbReference>
<name>A0A2T9KDN8_9CAUL</name>
<evidence type="ECO:0000313" key="4">
    <source>
        <dbReference type="Proteomes" id="UP000245073"/>
    </source>
</evidence>
<comment type="caution">
    <text evidence="3">The sequence shown here is derived from an EMBL/GenBank/DDBJ whole genome shotgun (WGS) entry which is preliminary data.</text>
</comment>
<accession>A0A2T9KDN8</accession>
<protein>
    <recommendedName>
        <fullName evidence="5">FecR family protein</fullName>
    </recommendedName>
</protein>
<evidence type="ECO:0000313" key="3">
    <source>
        <dbReference type="EMBL" id="PVM94086.1"/>
    </source>
</evidence>
<gene>
    <name evidence="3" type="ORF">DDF67_01010</name>
</gene>
<dbReference type="InterPro" id="IPR012373">
    <property type="entry name" value="Ferrdict_sens_TM"/>
</dbReference>
<dbReference type="Proteomes" id="UP000245073">
    <property type="component" value="Unassembled WGS sequence"/>
</dbReference>